<reference evidence="1 2" key="1">
    <citation type="submission" date="2022-11" db="EMBL/GenBank/DDBJ databases">
        <title>Genome Sequencing of Nocardia sp. ON39_IFM12276 and assembly.</title>
        <authorList>
            <person name="Shimojima M."/>
            <person name="Toyokawa M."/>
            <person name="Uesaka K."/>
        </authorList>
    </citation>
    <scope>NUCLEOTIDE SEQUENCE [LARGE SCALE GENOMIC DNA]</scope>
    <source>
        <strain evidence="1 2">IFM 12276</strain>
    </source>
</reference>
<keyword evidence="2" id="KW-1185">Reference proteome</keyword>
<gene>
    <name evidence="1" type="ORF">IFM12276_18400</name>
</gene>
<name>A0ABM8CV26_9NOCA</name>
<organism evidence="1 2">
    <name type="scientific">Nocardia sputorum</name>
    <dbReference type="NCBI Taxonomy" id="2984338"/>
    <lineage>
        <taxon>Bacteria</taxon>
        <taxon>Bacillati</taxon>
        <taxon>Actinomycetota</taxon>
        <taxon>Actinomycetes</taxon>
        <taxon>Mycobacteriales</taxon>
        <taxon>Nocardiaceae</taxon>
        <taxon>Nocardia</taxon>
    </lineage>
</organism>
<accession>A0ABM8CV26</accession>
<dbReference type="RefSeq" id="WP_281878870.1">
    <property type="nucleotide sequence ID" value="NZ_AP026976.1"/>
</dbReference>
<evidence type="ECO:0000313" key="2">
    <source>
        <dbReference type="Proteomes" id="UP001317870"/>
    </source>
</evidence>
<protein>
    <submittedName>
        <fullName evidence="1">Uncharacterized protein</fullName>
    </submittedName>
</protein>
<sequence length="172" mass="18388">MKSIPLNRMVRPTYVVFSAPTSVSATSVVDLYAGFIRVDHIGGEFDDTEDIKAFLPMDASGNVMSYGDSQASPKPQVISTVSAAPSASTCWSDYQDEMGTTSVEFAFAELEPQSIDGVQGDPLLPVLNARLSARRATLFMITYQVTVAGVRGNAFGIKLLQNTEGPSLTPNS</sequence>
<evidence type="ECO:0000313" key="1">
    <source>
        <dbReference type="EMBL" id="BDT98811.1"/>
    </source>
</evidence>
<proteinExistence type="predicted"/>
<dbReference type="Proteomes" id="UP001317870">
    <property type="component" value="Chromosome"/>
</dbReference>
<dbReference type="EMBL" id="AP026978">
    <property type="protein sequence ID" value="BDT98811.1"/>
    <property type="molecule type" value="Genomic_DNA"/>
</dbReference>